<evidence type="ECO:0000256" key="1">
    <source>
        <dbReference type="SAM" id="MobiDB-lite"/>
    </source>
</evidence>
<evidence type="ECO:0000313" key="2">
    <source>
        <dbReference type="EMBL" id="KAK8161635.1"/>
    </source>
</evidence>
<comment type="caution">
    <text evidence="2">The sequence shown here is derived from an EMBL/GenBank/DDBJ whole genome shotgun (WGS) entry which is preliminary data.</text>
</comment>
<dbReference type="PROSITE" id="PS51257">
    <property type="entry name" value="PROKAR_LIPOPROTEIN"/>
    <property type="match status" value="1"/>
</dbReference>
<proteinExistence type="predicted"/>
<keyword evidence="3" id="KW-1185">Reference proteome</keyword>
<name>A0ABR1XN58_9PEZI</name>
<feature type="compositionally biased region" description="Basic and acidic residues" evidence="1">
    <location>
        <begin position="58"/>
        <end position="71"/>
    </location>
</feature>
<accession>A0ABR1XN58</accession>
<gene>
    <name evidence="2" type="ORF">IWX90DRAFT_275565</name>
</gene>
<feature type="region of interest" description="Disordered" evidence="1">
    <location>
        <begin position="50"/>
        <end position="71"/>
    </location>
</feature>
<dbReference type="EMBL" id="JBBWUH010000007">
    <property type="protein sequence ID" value="KAK8161635.1"/>
    <property type="molecule type" value="Genomic_DNA"/>
</dbReference>
<organism evidence="2 3">
    <name type="scientific">Phyllosticta citrichinensis</name>
    <dbReference type="NCBI Taxonomy" id="1130410"/>
    <lineage>
        <taxon>Eukaryota</taxon>
        <taxon>Fungi</taxon>
        <taxon>Dikarya</taxon>
        <taxon>Ascomycota</taxon>
        <taxon>Pezizomycotina</taxon>
        <taxon>Dothideomycetes</taxon>
        <taxon>Dothideomycetes incertae sedis</taxon>
        <taxon>Botryosphaeriales</taxon>
        <taxon>Phyllostictaceae</taxon>
        <taxon>Phyllosticta</taxon>
    </lineage>
</organism>
<dbReference type="Proteomes" id="UP001456524">
    <property type="component" value="Unassembled WGS sequence"/>
</dbReference>
<protein>
    <submittedName>
        <fullName evidence="2">Uncharacterized protein</fullName>
    </submittedName>
</protein>
<sequence>MKGKLGVGAETDLRTRDDRQRQLSTCSCLVWLFGCLASAVLCRRKRKLGGSGRSELQGTREPRGAHQREPGIRFGTTSGIKAGWCVEQVAVVPRLWGLYAGLVWSGLVWSWQRQESRLDSATPFTCSCPSRGQRSKGSRSSGWCQALGWQMALVAFSLGRRGASS</sequence>
<reference evidence="2 3" key="1">
    <citation type="journal article" date="2022" name="G3 (Bethesda)">
        <title>Enemy or ally: a genomic approach to elucidate the lifestyle of Phyllosticta citrichinaensis.</title>
        <authorList>
            <person name="Buijs V.A."/>
            <person name="Groenewald J.Z."/>
            <person name="Haridas S."/>
            <person name="LaButti K.M."/>
            <person name="Lipzen A."/>
            <person name="Martin F.M."/>
            <person name="Barry K."/>
            <person name="Grigoriev I.V."/>
            <person name="Crous P.W."/>
            <person name="Seidl M.F."/>
        </authorList>
    </citation>
    <scope>NUCLEOTIDE SEQUENCE [LARGE SCALE GENOMIC DNA]</scope>
    <source>
        <strain evidence="2 3">CBS 129764</strain>
    </source>
</reference>
<evidence type="ECO:0000313" key="3">
    <source>
        <dbReference type="Proteomes" id="UP001456524"/>
    </source>
</evidence>